<organism evidence="8 9">
    <name type="scientific">Parasedimentitalea psychrophila</name>
    <dbReference type="NCBI Taxonomy" id="2997337"/>
    <lineage>
        <taxon>Bacteria</taxon>
        <taxon>Pseudomonadati</taxon>
        <taxon>Pseudomonadota</taxon>
        <taxon>Alphaproteobacteria</taxon>
        <taxon>Rhodobacterales</taxon>
        <taxon>Paracoccaceae</taxon>
        <taxon>Parasedimentitalea</taxon>
    </lineage>
</organism>
<dbReference type="SUPFAM" id="SSF56112">
    <property type="entry name" value="Protein kinase-like (PK-like)"/>
    <property type="match status" value="1"/>
</dbReference>
<dbReference type="KEGG" id="ppso:QPJ95_23895"/>
<dbReference type="Gene3D" id="3.30.200.20">
    <property type="entry name" value="Phosphorylase Kinase, domain 1"/>
    <property type="match status" value="1"/>
</dbReference>
<evidence type="ECO:0000256" key="6">
    <source>
        <dbReference type="SAM" id="MobiDB-lite"/>
    </source>
</evidence>
<keyword evidence="1 8" id="KW-0808">Transferase</keyword>
<dbReference type="GO" id="GO:0005524">
    <property type="term" value="F:ATP binding"/>
    <property type="evidence" value="ECO:0007669"/>
    <property type="project" value="UniProtKB-UniRule"/>
</dbReference>
<evidence type="ECO:0000256" key="5">
    <source>
        <dbReference type="PROSITE-ProRule" id="PRU10141"/>
    </source>
</evidence>
<dbReference type="Proteomes" id="UP001238334">
    <property type="component" value="Plasmid pQS-2"/>
</dbReference>
<proteinExistence type="predicted"/>
<evidence type="ECO:0000256" key="4">
    <source>
        <dbReference type="ARBA" id="ARBA00022840"/>
    </source>
</evidence>
<name>A0A9Y2L530_9RHOB</name>
<dbReference type="EMBL" id="CP127249">
    <property type="protein sequence ID" value="WIY27762.1"/>
    <property type="molecule type" value="Genomic_DNA"/>
</dbReference>
<evidence type="ECO:0000256" key="2">
    <source>
        <dbReference type="ARBA" id="ARBA00022741"/>
    </source>
</evidence>
<protein>
    <submittedName>
        <fullName evidence="8">Serine/threonine-protein kinase</fullName>
        <ecNumber evidence="8">2.7.11.1</ecNumber>
    </submittedName>
</protein>
<dbReference type="InterPro" id="IPR000719">
    <property type="entry name" value="Prot_kinase_dom"/>
</dbReference>
<feature type="domain" description="Protein kinase" evidence="7">
    <location>
        <begin position="20"/>
        <end position="271"/>
    </location>
</feature>
<keyword evidence="9" id="KW-1185">Reference proteome</keyword>
<dbReference type="Gene3D" id="1.10.510.10">
    <property type="entry name" value="Transferase(Phosphotransferase) domain 1"/>
    <property type="match status" value="1"/>
</dbReference>
<evidence type="ECO:0000256" key="1">
    <source>
        <dbReference type="ARBA" id="ARBA00022679"/>
    </source>
</evidence>
<dbReference type="InterPro" id="IPR011009">
    <property type="entry name" value="Kinase-like_dom_sf"/>
</dbReference>
<feature type="region of interest" description="Disordered" evidence="6">
    <location>
        <begin position="303"/>
        <end position="323"/>
    </location>
</feature>
<dbReference type="PROSITE" id="PS50011">
    <property type="entry name" value="PROTEIN_KINASE_DOM"/>
    <property type="match status" value="1"/>
</dbReference>
<keyword evidence="2 5" id="KW-0547">Nucleotide-binding</keyword>
<dbReference type="GO" id="GO:0004674">
    <property type="term" value="F:protein serine/threonine kinase activity"/>
    <property type="evidence" value="ECO:0007669"/>
    <property type="project" value="UniProtKB-EC"/>
</dbReference>
<evidence type="ECO:0000313" key="8">
    <source>
        <dbReference type="EMBL" id="WIY27762.1"/>
    </source>
</evidence>
<feature type="binding site" evidence="5">
    <location>
        <position position="49"/>
    </location>
    <ligand>
        <name>ATP</name>
        <dbReference type="ChEBI" id="CHEBI:30616"/>
    </ligand>
</feature>
<geneLocation type="plasmid" evidence="8 9">
    <name>pQS-2</name>
</geneLocation>
<accession>A0A9Y2L530</accession>
<dbReference type="PANTHER" id="PTHR43289:SF6">
    <property type="entry name" value="SERINE_THREONINE-PROTEIN KINASE NEKL-3"/>
    <property type="match status" value="1"/>
</dbReference>
<dbReference type="PROSITE" id="PS00107">
    <property type="entry name" value="PROTEIN_KINASE_ATP"/>
    <property type="match status" value="1"/>
</dbReference>
<gene>
    <name evidence="8" type="ORF">QPJ95_23895</name>
</gene>
<dbReference type="Pfam" id="PF00069">
    <property type="entry name" value="Pkinase"/>
    <property type="match status" value="1"/>
</dbReference>
<dbReference type="PANTHER" id="PTHR43289">
    <property type="entry name" value="MITOGEN-ACTIVATED PROTEIN KINASE KINASE KINASE 20-RELATED"/>
    <property type="match status" value="1"/>
</dbReference>
<keyword evidence="8" id="KW-0614">Plasmid</keyword>
<keyword evidence="3 8" id="KW-0418">Kinase</keyword>
<evidence type="ECO:0000259" key="7">
    <source>
        <dbReference type="PROSITE" id="PS50011"/>
    </source>
</evidence>
<dbReference type="CDD" id="cd14014">
    <property type="entry name" value="STKc_PknB_like"/>
    <property type="match status" value="1"/>
</dbReference>
<dbReference type="PROSITE" id="PS00109">
    <property type="entry name" value="PROTEIN_KINASE_TYR"/>
    <property type="match status" value="1"/>
</dbReference>
<dbReference type="EC" id="2.7.11.1" evidence="8"/>
<keyword evidence="4 5" id="KW-0067">ATP-binding</keyword>
<dbReference type="AlphaFoldDB" id="A0A9Y2L530"/>
<dbReference type="InterPro" id="IPR017441">
    <property type="entry name" value="Protein_kinase_ATP_BS"/>
</dbReference>
<sequence>MMDSRPGDMFQPGDLLNNTYRIETLLGRGGTSDVYKARSEISGNLVALKVLKQELAGNEDFTVLMAREENIREIRHDAVVRYSENHRTPEGQIYLLMDFIDGPGMDKKLKQGPMSAEDLLIVGRRVAQGLRAAHASNIVHRDLSPDNIILRGGDPAQAVIIDFGIAKDTNPGAQTIVGNEFAGKYSYAAPEQLSGNTDARADIYSLGALLLANFRGTPPNLGANPMEVVENKQKPLDTSGVPQPLKGLIDRMCEPDRDKRLASAGDVLAYIDDPKSQSQVPSAPAPETAAARAMVDEATVIAVPAKKSNPNTQKPEAPKPRSGRGRILAIGLSVALAAVGFGGYVSGLFDGLLAPAYPPANPFTLIVEKPPQGDIQAVGFMPSESTRDALTALVGDADLTLATGDIADSWGEDVLASLQPLGALQEWRFVVSNNKAKLTGTTSDVDVLTRINTVFKSGLPGALDGKIDITFMPPILLAADVRAILQTKSDCGQLTAPQTGSIGGYGPQDPITVTGRVAETSTRIGLFDELRAIAGDRRVVLDLNVLNPSLCLIEQHLPRAPTGATSVAFTVGDRNEPNPSGRFFVGENPVIDVVLPAEMTTGFLTVSILDVSGNVFHLLPNISRPENAVATLRDGRSGEIKVRVAFGLDAASTGGGIAFRVDDSSLGKSKVLVLHSSAPLFDGMRPTSESAVGFAEALRSSAESDAGRILSLDSKILITAQP</sequence>
<dbReference type="InterPro" id="IPR008266">
    <property type="entry name" value="Tyr_kinase_AS"/>
</dbReference>
<dbReference type="RefSeq" id="WP_270919717.1">
    <property type="nucleotide sequence ID" value="NZ_CP127249.1"/>
</dbReference>
<evidence type="ECO:0000256" key="3">
    <source>
        <dbReference type="ARBA" id="ARBA00022777"/>
    </source>
</evidence>
<reference evidence="8 9" key="1">
    <citation type="submission" date="2023-06" db="EMBL/GenBank/DDBJ databases">
        <title>Parasedimentitalea psychrophila sp. nov., a psychrophilic bacterium isolated from deep-sea sediment.</title>
        <authorList>
            <person name="Li A."/>
        </authorList>
    </citation>
    <scope>NUCLEOTIDE SEQUENCE [LARGE SCALE GENOMIC DNA]</scope>
    <source>
        <strain evidence="8 9">QS115</strain>
        <plasmid evidence="8 9">pQS-2</plasmid>
    </source>
</reference>
<evidence type="ECO:0000313" key="9">
    <source>
        <dbReference type="Proteomes" id="UP001238334"/>
    </source>
</evidence>